<organism evidence="2">
    <name type="scientific">Rhizophora mucronata</name>
    <name type="common">Asiatic mangrove</name>
    <dbReference type="NCBI Taxonomy" id="61149"/>
    <lineage>
        <taxon>Eukaryota</taxon>
        <taxon>Viridiplantae</taxon>
        <taxon>Streptophyta</taxon>
        <taxon>Embryophyta</taxon>
        <taxon>Tracheophyta</taxon>
        <taxon>Spermatophyta</taxon>
        <taxon>Magnoliopsida</taxon>
        <taxon>eudicotyledons</taxon>
        <taxon>Gunneridae</taxon>
        <taxon>Pentapetalae</taxon>
        <taxon>rosids</taxon>
        <taxon>fabids</taxon>
        <taxon>Malpighiales</taxon>
        <taxon>Rhizophoraceae</taxon>
        <taxon>Rhizophora</taxon>
    </lineage>
</organism>
<dbReference type="EMBL" id="GGEC01060768">
    <property type="protein sequence ID" value="MBX41252.1"/>
    <property type="molecule type" value="Transcribed_RNA"/>
</dbReference>
<sequence length="34" mass="3900">MVNCQHMENSSYENNQTSDGSTVMISKQRQNSNH</sequence>
<accession>A0A2P2NFK9</accession>
<reference evidence="2" key="1">
    <citation type="submission" date="2018-02" db="EMBL/GenBank/DDBJ databases">
        <title>Rhizophora mucronata_Transcriptome.</title>
        <authorList>
            <person name="Meera S.P."/>
            <person name="Sreeshan A."/>
            <person name="Augustine A."/>
        </authorList>
    </citation>
    <scope>NUCLEOTIDE SEQUENCE</scope>
    <source>
        <tissue evidence="2">Leaf</tissue>
    </source>
</reference>
<feature type="region of interest" description="Disordered" evidence="1">
    <location>
        <begin position="1"/>
        <end position="34"/>
    </location>
</feature>
<evidence type="ECO:0000313" key="2">
    <source>
        <dbReference type="EMBL" id="MBX41252.1"/>
    </source>
</evidence>
<evidence type="ECO:0000256" key="1">
    <source>
        <dbReference type="SAM" id="MobiDB-lite"/>
    </source>
</evidence>
<proteinExistence type="predicted"/>
<name>A0A2P2NFK9_RHIMU</name>
<protein>
    <submittedName>
        <fullName evidence="2">Uncharacterized protein</fullName>
    </submittedName>
</protein>
<dbReference type="AlphaFoldDB" id="A0A2P2NFK9"/>